<name>A0AA40KTY4_9HYME</name>
<gene>
    <name evidence="1" type="ORF">K0M31_014077</name>
</gene>
<evidence type="ECO:0000313" key="2">
    <source>
        <dbReference type="Proteomes" id="UP001177670"/>
    </source>
</evidence>
<sequence length="89" mass="10668">KNDQRMVSCQIEEQFRNQSEPIPLEQVKQNKFIRERHVTRRKIDRNETMFTSNAQETKKERAGVLRVIQPVVKPIVRSDWNSKFRCAIQ</sequence>
<organism evidence="1 2">
    <name type="scientific">Melipona bicolor</name>
    <dbReference type="NCBI Taxonomy" id="60889"/>
    <lineage>
        <taxon>Eukaryota</taxon>
        <taxon>Metazoa</taxon>
        <taxon>Ecdysozoa</taxon>
        <taxon>Arthropoda</taxon>
        <taxon>Hexapoda</taxon>
        <taxon>Insecta</taxon>
        <taxon>Pterygota</taxon>
        <taxon>Neoptera</taxon>
        <taxon>Endopterygota</taxon>
        <taxon>Hymenoptera</taxon>
        <taxon>Apocrita</taxon>
        <taxon>Aculeata</taxon>
        <taxon>Apoidea</taxon>
        <taxon>Anthophila</taxon>
        <taxon>Apidae</taxon>
        <taxon>Melipona</taxon>
    </lineage>
</organism>
<dbReference type="AlphaFoldDB" id="A0AA40KTY4"/>
<protein>
    <submittedName>
        <fullName evidence="1">Uncharacterized protein</fullName>
    </submittedName>
</protein>
<evidence type="ECO:0000313" key="1">
    <source>
        <dbReference type="EMBL" id="KAK1132692.1"/>
    </source>
</evidence>
<accession>A0AA40KTY4</accession>
<keyword evidence="2" id="KW-1185">Reference proteome</keyword>
<feature type="non-terminal residue" evidence="1">
    <location>
        <position position="1"/>
    </location>
</feature>
<feature type="non-terminal residue" evidence="1">
    <location>
        <position position="89"/>
    </location>
</feature>
<dbReference type="Proteomes" id="UP001177670">
    <property type="component" value="Unassembled WGS sequence"/>
</dbReference>
<comment type="caution">
    <text evidence="1">The sequence shown here is derived from an EMBL/GenBank/DDBJ whole genome shotgun (WGS) entry which is preliminary data.</text>
</comment>
<proteinExistence type="predicted"/>
<dbReference type="EMBL" id="JAHYIQ010000004">
    <property type="protein sequence ID" value="KAK1132692.1"/>
    <property type="molecule type" value="Genomic_DNA"/>
</dbReference>
<reference evidence="1" key="1">
    <citation type="submission" date="2021-10" db="EMBL/GenBank/DDBJ databases">
        <title>Melipona bicolor Genome sequencing and assembly.</title>
        <authorList>
            <person name="Araujo N.S."/>
            <person name="Arias M.C."/>
        </authorList>
    </citation>
    <scope>NUCLEOTIDE SEQUENCE</scope>
    <source>
        <strain evidence="1">USP_2M_L1-L4_2017</strain>
        <tissue evidence="1">Whole body</tissue>
    </source>
</reference>